<dbReference type="EMBL" id="SHKM01000002">
    <property type="protein sequence ID" value="RZT76486.1"/>
    <property type="molecule type" value="Genomic_DNA"/>
</dbReference>
<organism evidence="2 3">
    <name type="scientific">Azospira oryzae</name>
    <dbReference type="NCBI Taxonomy" id="146939"/>
    <lineage>
        <taxon>Bacteria</taxon>
        <taxon>Pseudomonadati</taxon>
        <taxon>Pseudomonadota</taxon>
        <taxon>Betaproteobacteria</taxon>
        <taxon>Rhodocyclales</taxon>
        <taxon>Rhodocyclaceae</taxon>
        <taxon>Azospira</taxon>
    </lineage>
</organism>
<reference evidence="2 3" key="1">
    <citation type="submission" date="2019-02" db="EMBL/GenBank/DDBJ databases">
        <title>Genomic Encyclopedia of Type Strains, Phase IV (KMG-IV): sequencing the most valuable type-strain genomes for metagenomic binning, comparative biology and taxonomic classification.</title>
        <authorList>
            <person name="Goeker M."/>
        </authorList>
    </citation>
    <scope>NUCLEOTIDE SEQUENCE [LARGE SCALE GENOMIC DNA]</scope>
    <source>
        <strain evidence="2 3">DSM 21223</strain>
    </source>
</reference>
<evidence type="ECO:0000256" key="1">
    <source>
        <dbReference type="SAM" id="SignalP"/>
    </source>
</evidence>
<feature type="chain" id="PRO_5047389019" evidence="1">
    <location>
        <begin position="23"/>
        <end position="261"/>
    </location>
</feature>
<protein>
    <submittedName>
        <fullName evidence="2">Uncharacterized protein (TIGR02001 family)</fullName>
    </submittedName>
</protein>
<evidence type="ECO:0000313" key="2">
    <source>
        <dbReference type="EMBL" id="RZT76486.1"/>
    </source>
</evidence>
<name>A0ABY0IQU8_9RHOO</name>
<dbReference type="NCBIfam" id="TIGR02001">
    <property type="entry name" value="gcw_chp"/>
    <property type="match status" value="1"/>
</dbReference>
<evidence type="ECO:0000313" key="3">
    <source>
        <dbReference type="Proteomes" id="UP000292136"/>
    </source>
</evidence>
<comment type="caution">
    <text evidence="2">The sequence shown here is derived from an EMBL/GenBank/DDBJ whole genome shotgun (WGS) entry which is preliminary data.</text>
</comment>
<dbReference type="Proteomes" id="UP000292136">
    <property type="component" value="Unassembled WGS sequence"/>
</dbReference>
<gene>
    <name evidence="2" type="ORF">EV678_2363</name>
</gene>
<dbReference type="Pfam" id="PF09694">
    <property type="entry name" value="Gcw_chp"/>
    <property type="match status" value="1"/>
</dbReference>
<dbReference type="InterPro" id="IPR010239">
    <property type="entry name" value="CHP02001"/>
</dbReference>
<sequence>MRKTLIATAVLAALAASSTVMAEEAAPAEHTFTANVTLASEYIYRGIGQTNRKPALQGGFDYSHASGLYAGVWGSNVSWLSDGRSDVSSSLEIDLYGGYKNTFAGGDWNYDVGVLRYNYPGTYPDGYTKADTTELYGAIGWKWLTLKYSHVVSSHIFGFTSSNGADNTRGSGYLELNAAYDLGDGWGVLGHVGHQKIKNNDDASYTDYKVGVTKDVGFGTVGLSYWTTNAKACGDSTPVYCNAFNKDLGEGRALLSFTKTF</sequence>
<dbReference type="RefSeq" id="WP_014235875.1">
    <property type="nucleotide sequence ID" value="NZ_SHKM01000002.1"/>
</dbReference>
<accession>A0ABY0IQU8</accession>
<proteinExistence type="predicted"/>
<keyword evidence="1" id="KW-0732">Signal</keyword>
<keyword evidence="3" id="KW-1185">Reference proteome</keyword>
<feature type="signal peptide" evidence="1">
    <location>
        <begin position="1"/>
        <end position="22"/>
    </location>
</feature>